<dbReference type="PANTHER" id="PTHR13887">
    <property type="entry name" value="GLUTATHIONE S-TRANSFERASE KAPPA"/>
    <property type="match status" value="1"/>
</dbReference>
<proteinExistence type="predicted"/>
<dbReference type="CDD" id="cd03024">
    <property type="entry name" value="DsbA_FrnE"/>
    <property type="match status" value="1"/>
</dbReference>
<accession>A0A1J5QZ96</accession>
<dbReference type="InterPro" id="IPR036249">
    <property type="entry name" value="Thioredoxin-like_sf"/>
</dbReference>
<dbReference type="AlphaFoldDB" id="A0A1J5QZ96"/>
<dbReference type="Gene3D" id="3.40.30.10">
    <property type="entry name" value="Glutaredoxin"/>
    <property type="match status" value="1"/>
</dbReference>
<dbReference type="SUPFAM" id="SSF52833">
    <property type="entry name" value="Thioredoxin-like"/>
    <property type="match status" value="1"/>
</dbReference>
<reference evidence="2" key="1">
    <citation type="submission" date="2016-10" db="EMBL/GenBank/DDBJ databases">
        <title>Sequence of Gallionella enrichment culture.</title>
        <authorList>
            <person name="Poehlein A."/>
            <person name="Muehling M."/>
            <person name="Daniel R."/>
        </authorList>
    </citation>
    <scope>NUCLEOTIDE SEQUENCE</scope>
</reference>
<protein>
    <submittedName>
        <fullName evidence="2">DSBA-like thioredoxin domain protein</fullName>
    </submittedName>
</protein>
<sequence>MTESSPVEVHVWSDVACPWCFIGKRRFESGVRQFGGKVALEYHSYELAPDTPVDFEGSEVEFLAAHKGLPESQVTPVLGHLTELAAAEGLSYDFSAVRHTKTLLAHQAIHHAKAKGKQLELVERLFHAYFEEGRHLGHADELAVLAAEVGLDADDVRRVLADGTYAQAVKEDIDLAREIGIAGVPFYVIGRYGVSGAQSPDVFATALARAVEDAASGVPVVDEATDEPVR</sequence>
<comment type="caution">
    <text evidence="2">The sequence shown here is derived from an EMBL/GenBank/DDBJ whole genome shotgun (WGS) entry which is preliminary data.</text>
</comment>
<evidence type="ECO:0000313" key="2">
    <source>
        <dbReference type="EMBL" id="OIQ88944.1"/>
    </source>
</evidence>
<evidence type="ECO:0000259" key="1">
    <source>
        <dbReference type="Pfam" id="PF01323"/>
    </source>
</evidence>
<dbReference type="Pfam" id="PF01323">
    <property type="entry name" value="DSBA"/>
    <property type="match status" value="1"/>
</dbReference>
<dbReference type="GO" id="GO:0016491">
    <property type="term" value="F:oxidoreductase activity"/>
    <property type="evidence" value="ECO:0007669"/>
    <property type="project" value="InterPro"/>
</dbReference>
<dbReference type="InterPro" id="IPR001853">
    <property type="entry name" value="DSBA-like_thioredoxin_dom"/>
</dbReference>
<gene>
    <name evidence="2" type="ORF">GALL_291750</name>
</gene>
<dbReference type="PANTHER" id="PTHR13887:SF41">
    <property type="entry name" value="THIOREDOXIN SUPERFAMILY PROTEIN"/>
    <property type="match status" value="1"/>
</dbReference>
<dbReference type="EMBL" id="MLJW01000351">
    <property type="protein sequence ID" value="OIQ88944.1"/>
    <property type="molecule type" value="Genomic_DNA"/>
</dbReference>
<feature type="domain" description="DSBA-like thioredoxin" evidence="1">
    <location>
        <begin position="9"/>
        <end position="208"/>
    </location>
</feature>
<name>A0A1J5QZ96_9ZZZZ</name>
<organism evidence="2">
    <name type="scientific">mine drainage metagenome</name>
    <dbReference type="NCBI Taxonomy" id="410659"/>
    <lineage>
        <taxon>unclassified sequences</taxon>
        <taxon>metagenomes</taxon>
        <taxon>ecological metagenomes</taxon>
    </lineage>
</organism>